<dbReference type="Proteomes" id="UP001239169">
    <property type="component" value="Plasmid unnamed6"/>
</dbReference>
<feature type="domain" description="VanZ-like" evidence="2">
    <location>
        <begin position="62"/>
        <end position="176"/>
    </location>
</feature>
<reference evidence="3 4" key="1">
    <citation type="submission" date="2023-04" db="EMBL/GenBank/DDBJ databases">
        <title>Bacteria Genome Submission.</title>
        <authorList>
            <person name="Isaac P."/>
        </authorList>
    </citation>
    <scope>NUCLEOTIDE SEQUENCE [LARGE SCALE GENOMIC DNA]</scope>
    <source>
        <strain evidence="3 4">SampleS7P1</strain>
        <plasmid evidence="3 4">unnamed6</plasmid>
    </source>
</reference>
<protein>
    <submittedName>
        <fullName evidence="3">VanZ family protein</fullName>
    </submittedName>
</protein>
<evidence type="ECO:0000313" key="3">
    <source>
        <dbReference type="EMBL" id="WGX77715.1"/>
    </source>
</evidence>
<dbReference type="InterPro" id="IPR053150">
    <property type="entry name" value="Teicoplanin_resist-assoc"/>
</dbReference>
<feature type="transmembrane region" description="Helical" evidence="1">
    <location>
        <begin position="216"/>
        <end position="236"/>
    </location>
</feature>
<keyword evidence="1" id="KW-0812">Transmembrane</keyword>
<feature type="transmembrane region" description="Helical" evidence="1">
    <location>
        <begin position="106"/>
        <end position="124"/>
    </location>
</feature>
<dbReference type="Pfam" id="PF04892">
    <property type="entry name" value="VanZ"/>
    <property type="match status" value="1"/>
</dbReference>
<keyword evidence="1" id="KW-1133">Transmembrane helix</keyword>
<geneLocation type="plasmid" evidence="3 4">
    <name>unnamed6</name>
</geneLocation>
<organism evidence="3 4">
    <name type="scientific">Paraclostridium bifermentans</name>
    <name type="common">Clostridium bifermentans</name>
    <dbReference type="NCBI Taxonomy" id="1490"/>
    <lineage>
        <taxon>Bacteria</taxon>
        <taxon>Bacillati</taxon>
        <taxon>Bacillota</taxon>
        <taxon>Clostridia</taxon>
        <taxon>Peptostreptococcales</taxon>
        <taxon>Peptostreptococcaceae</taxon>
        <taxon>Paraclostridium</taxon>
    </lineage>
</organism>
<dbReference type="PANTHER" id="PTHR36834">
    <property type="entry name" value="MEMBRANE PROTEIN-RELATED"/>
    <property type="match status" value="1"/>
</dbReference>
<accession>A0ABY8R8D7</accession>
<proteinExistence type="predicted"/>
<feature type="transmembrane region" description="Helical" evidence="1">
    <location>
        <begin position="59"/>
        <end position="79"/>
    </location>
</feature>
<gene>
    <name evidence="3" type="ORF">QJS64_21470</name>
</gene>
<name>A0ABY8R8D7_PARBF</name>
<keyword evidence="1" id="KW-0472">Membrane</keyword>
<dbReference type="PANTHER" id="PTHR36834:SF2">
    <property type="entry name" value="MEMBRANE PROTEIN"/>
    <property type="match status" value="1"/>
</dbReference>
<evidence type="ECO:0000259" key="2">
    <source>
        <dbReference type="Pfam" id="PF04892"/>
    </source>
</evidence>
<keyword evidence="4" id="KW-1185">Reference proteome</keyword>
<feature type="transmembrane region" description="Helical" evidence="1">
    <location>
        <begin position="20"/>
        <end position="39"/>
    </location>
</feature>
<sequence length="238" mass="27562">MLVFILVNKFNFEGRSFKVMYMIYPLLCVIIPCFIYQIITIKSRKIKDKVNLIPHLIKVYIFLLYVSLAIIVAGIGSIWDIGQFGNIIRIEEINLVPFSSSGATTYLLNIIMFMPLGFLLPFIWSKFRNLSKVFCVGLCFSLAIEFCQLFNHRVSDIDDLMMNSLGAVFGYLIWLCVTKLFKYIIKLPIFVSISNTDNQNKFSLYISKKSISKNEAVMYLSLAILGEFLFYNWSFLYI</sequence>
<dbReference type="EMBL" id="CP124691">
    <property type="protein sequence ID" value="WGX77715.1"/>
    <property type="molecule type" value="Genomic_DNA"/>
</dbReference>
<evidence type="ECO:0000313" key="4">
    <source>
        <dbReference type="Proteomes" id="UP001239169"/>
    </source>
</evidence>
<evidence type="ECO:0000256" key="1">
    <source>
        <dbReference type="SAM" id="Phobius"/>
    </source>
</evidence>
<keyword evidence="3" id="KW-0614">Plasmid</keyword>
<feature type="transmembrane region" description="Helical" evidence="1">
    <location>
        <begin position="133"/>
        <end position="154"/>
    </location>
</feature>
<dbReference type="InterPro" id="IPR006976">
    <property type="entry name" value="VanZ-like"/>
</dbReference>